<proteinExistence type="predicted"/>
<dbReference type="Gene3D" id="1.20.5.1930">
    <property type="match status" value="1"/>
</dbReference>
<keyword evidence="8" id="KW-0902">Two-component regulatory system</keyword>
<evidence type="ECO:0000256" key="7">
    <source>
        <dbReference type="ARBA" id="ARBA00022840"/>
    </source>
</evidence>
<dbReference type="GO" id="GO:0046983">
    <property type="term" value="F:protein dimerization activity"/>
    <property type="evidence" value="ECO:0007669"/>
    <property type="project" value="InterPro"/>
</dbReference>
<dbReference type="InterPro" id="IPR011712">
    <property type="entry name" value="Sig_transdc_His_kin_sub3_dim/P"/>
</dbReference>
<evidence type="ECO:0000256" key="8">
    <source>
        <dbReference type="ARBA" id="ARBA00023012"/>
    </source>
</evidence>
<evidence type="ECO:0000259" key="10">
    <source>
        <dbReference type="Pfam" id="PF02518"/>
    </source>
</evidence>
<keyword evidence="6 12" id="KW-0418">Kinase</keyword>
<evidence type="ECO:0000256" key="4">
    <source>
        <dbReference type="ARBA" id="ARBA00022679"/>
    </source>
</evidence>
<gene>
    <name evidence="12" type="ORF">SAMN05421541_12772</name>
</gene>
<dbReference type="Pfam" id="PF07730">
    <property type="entry name" value="HisKA_3"/>
    <property type="match status" value="1"/>
</dbReference>
<sequence>MEITAGTGHPVDDPPPRTGFWRGARIAGTTVLCVLAVVDLAVWNTAVDGTFWPSVILAPAVAAVVWPASRRPPWLTPEVRAGVPATASLAFTVLNHLGGGHLTAGPGEALALLCLLLVAVRGVRPSRLAPIAATVALAVVALPFRERPADESLFDDQFGVAVVLALLTAIFAGFGGYLRTMDERYRRRRAALVDARRAERLAMAADLHDFVAHHVTGILVQAQMGQAVLTLQPERLGPILAGIERAAGETLESMRRTVGVLRTEPGATDGTRPAGDLAALPGLVEDFSRAGPPVTLLPCPEIPADLPHEVQVAAFRVVQEALTNVRRHGADAAEVTVELRYADRRLTVVVLDDGTTPAAGDVARGTGFGLTGLDERVTALGGRLTAGPRAGGGWELTAVLPATRGQGR</sequence>
<dbReference type="Gene3D" id="3.30.565.10">
    <property type="entry name" value="Histidine kinase-like ATPase, C-terminal domain"/>
    <property type="match status" value="1"/>
</dbReference>
<dbReference type="PANTHER" id="PTHR24421:SF10">
    <property type="entry name" value="NITRATE_NITRITE SENSOR PROTEIN NARQ"/>
    <property type="match status" value="1"/>
</dbReference>
<organism evidence="12 13">
    <name type="scientific">Actinoplanes philippinensis</name>
    <dbReference type="NCBI Taxonomy" id="35752"/>
    <lineage>
        <taxon>Bacteria</taxon>
        <taxon>Bacillati</taxon>
        <taxon>Actinomycetota</taxon>
        <taxon>Actinomycetes</taxon>
        <taxon>Micromonosporales</taxon>
        <taxon>Micromonosporaceae</taxon>
        <taxon>Actinoplanes</taxon>
    </lineage>
</organism>
<dbReference type="GO" id="GO:0016020">
    <property type="term" value="C:membrane"/>
    <property type="evidence" value="ECO:0007669"/>
    <property type="project" value="InterPro"/>
</dbReference>
<keyword evidence="4" id="KW-0808">Transferase</keyword>
<dbReference type="GO" id="GO:0005524">
    <property type="term" value="F:ATP binding"/>
    <property type="evidence" value="ECO:0007669"/>
    <property type="project" value="UniProtKB-KW"/>
</dbReference>
<name>A0A1I2M932_9ACTN</name>
<keyword evidence="13" id="KW-1185">Reference proteome</keyword>
<reference evidence="12 13" key="1">
    <citation type="submission" date="2016-10" db="EMBL/GenBank/DDBJ databases">
        <authorList>
            <person name="de Groot N.N."/>
        </authorList>
    </citation>
    <scope>NUCLEOTIDE SEQUENCE [LARGE SCALE GENOMIC DNA]</scope>
    <source>
        <strain evidence="12 13">DSM 43019</strain>
    </source>
</reference>
<dbReference type="GO" id="GO:0000155">
    <property type="term" value="F:phosphorelay sensor kinase activity"/>
    <property type="evidence" value="ECO:0007669"/>
    <property type="project" value="InterPro"/>
</dbReference>
<feature type="transmembrane region" description="Helical" evidence="9">
    <location>
        <begin position="157"/>
        <end position="178"/>
    </location>
</feature>
<evidence type="ECO:0000256" key="2">
    <source>
        <dbReference type="ARBA" id="ARBA00012438"/>
    </source>
</evidence>
<keyword evidence="7" id="KW-0067">ATP-binding</keyword>
<evidence type="ECO:0000256" key="5">
    <source>
        <dbReference type="ARBA" id="ARBA00022741"/>
    </source>
</evidence>
<feature type="transmembrane region" description="Helical" evidence="9">
    <location>
        <begin position="104"/>
        <end position="121"/>
    </location>
</feature>
<accession>A0A1I2M932</accession>
<comment type="catalytic activity">
    <reaction evidence="1">
        <text>ATP + protein L-histidine = ADP + protein N-phospho-L-histidine.</text>
        <dbReference type="EC" id="2.7.13.3"/>
    </reaction>
</comment>
<keyword evidence="9" id="KW-1133">Transmembrane helix</keyword>
<dbReference type="InterPro" id="IPR050482">
    <property type="entry name" value="Sensor_HK_TwoCompSys"/>
</dbReference>
<dbReference type="AlphaFoldDB" id="A0A1I2M932"/>
<feature type="transmembrane region" description="Helical" evidence="9">
    <location>
        <begin position="128"/>
        <end position="145"/>
    </location>
</feature>
<keyword evidence="9" id="KW-0812">Transmembrane</keyword>
<feature type="domain" description="Signal transduction histidine kinase subgroup 3 dimerisation and phosphoacceptor" evidence="11">
    <location>
        <begin position="199"/>
        <end position="264"/>
    </location>
</feature>
<dbReference type="CDD" id="cd16917">
    <property type="entry name" value="HATPase_UhpB-NarQ-NarX-like"/>
    <property type="match status" value="1"/>
</dbReference>
<dbReference type="Pfam" id="PF02518">
    <property type="entry name" value="HATPase_c"/>
    <property type="match status" value="1"/>
</dbReference>
<dbReference type="STRING" id="35752.SAMN05421541_12772"/>
<feature type="transmembrane region" description="Helical" evidence="9">
    <location>
        <begin position="26"/>
        <end position="45"/>
    </location>
</feature>
<evidence type="ECO:0000259" key="11">
    <source>
        <dbReference type="Pfam" id="PF07730"/>
    </source>
</evidence>
<dbReference type="InterPro" id="IPR003594">
    <property type="entry name" value="HATPase_dom"/>
</dbReference>
<dbReference type="EMBL" id="FONV01000027">
    <property type="protein sequence ID" value="SFF87983.1"/>
    <property type="molecule type" value="Genomic_DNA"/>
</dbReference>
<dbReference type="SUPFAM" id="SSF55874">
    <property type="entry name" value="ATPase domain of HSP90 chaperone/DNA topoisomerase II/histidine kinase"/>
    <property type="match status" value="1"/>
</dbReference>
<protein>
    <recommendedName>
        <fullName evidence="2">histidine kinase</fullName>
        <ecNumber evidence="2">2.7.13.3</ecNumber>
    </recommendedName>
</protein>
<dbReference type="InterPro" id="IPR036890">
    <property type="entry name" value="HATPase_C_sf"/>
</dbReference>
<dbReference type="EC" id="2.7.13.3" evidence="2"/>
<evidence type="ECO:0000256" key="3">
    <source>
        <dbReference type="ARBA" id="ARBA00022553"/>
    </source>
</evidence>
<keyword evidence="3" id="KW-0597">Phosphoprotein</keyword>
<feature type="domain" description="Histidine kinase/HSP90-like ATPase" evidence="10">
    <location>
        <begin position="311"/>
        <end position="403"/>
    </location>
</feature>
<keyword evidence="9" id="KW-0472">Membrane</keyword>
<evidence type="ECO:0000313" key="12">
    <source>
        <dbReference type="EMBL" id="SFF87983.1"/>
    </source>
</evidence>
<evidence type="ECO:0000256" key="9">
    <source>
        <dbReference type="SAM" id="Phobius"/>
    </source>
</evidence>
<dbReference type="Proteomes" id="UP000199645">
    <property type="component" value="Unassembled WGS sequence"/>
</dbReference>
<evidence type="ECO:0000256" key="6">
    <source>
        <dbReference type="ARBA" id="ARBA00022777"/>
    </source>
</evidence>
<keyword evidence="5" id="KW-0547">Nucleotide-binding</keyword>
<dbReference type="PANTHER" id="PTHR24421">
    <property type="entry name" value="NITRATE/NITRITE SENSOR PROTEIN NARX-RELATED"/>
    <property type="match status" value="1"/>
</dbReference>
<evidence type="ECO:0000256" key="1">
    <source>
        <dbReference type="ARBA" id="ARBA00000085"/>
    </source>
</evidence>
<evidence type="ECO:0000313" key="13">
    <source>
        <dbReference type="Proteomes" id="UP000199645"/>
    </source>
</evidence>